<reference evidence="1 2" key="1">
    <citation type="submission" date="2013-11" db="EMBL/GenBank/DDBJ databases">
        <title>The Genome Sequence of Plasmodium yoelii 17X.</title>
        <authorList>
            <consortium name="The Broad Institute Genomics Platform"/>
            <consortium name="The Broad Institute Genome Sequencing Center for Infectious Disease"/>
            <person name="Neafsey D."/>
            <person name="Adams J."/>
            <person name="Walker B."/>
            <person name="Young S.K."/>
            <person name="Zeng Q."/>
            <person name="Gargeya S."/>
            <person name="Fitzgerald M."/>
            <person name="Haas B."/>
            <person name="Abouelleil A."/>
            <person name="Alvarado L."/>
            <person name="Chapman S.B."/>
            <person name="Gainer-Dewar J."/>
            <person name="Goldberg J."/>
            <person name="Griggs A."/>
            <person name="Gujja S."/>
            <person name="Hansen M."/>
            <person name="Howarth C."/>
            <person name="Imamovic A."/>
            <person name="Ireland A."/>
            <person name="Larimer J."/>
            <person name="McCowan C."/>
            <person name="Murphy C."/>
            <person name="Pearson M."/>
            <person name="Poon T.W."/>
            <person name="Priest M."/>
            <person name="Roberts A."/>
            <person name="Saif S."/>
            <person name="Shea T."/>
            <person name="Sykes S."/>
            <person name="Wortman J."/>
            <person name="Nusbaum C."/>
            <person name="Birren B."/>
        </authorList>
    </citation>
    <scope>NUCLEOTIDE SEQUENCE [LARGE SCALE GENOMIC DNA]</scope>
    <source>
        <strain evidence="1 2">17X</strain>
    </source>
</reference>
<dbReference type="PANTHER" id="PTHR12941">
    <property type="entry name" value="ER MEMBRANE PROTEIN COMPLEX"/>
    <property type="match status" value="1"/>
</dbReference>
<evidence type="ECO:0000313" key="2">
    <source>
        <dbReference type="Proteomes" id="UP000018538"/>
    </source>
</evidence>
<protein>
    <recommendedName>
        <fullName evidence="3">MPN domain-containing protein</fullName>
    </recommendedName>
</protein>
<dbReference type="Gene3D" id="3.40.140.10">
    <property type="entry name" value="Cytidine Deaminase, domain 2"/>
    <property type="match status" value="1"/>
</dbReference>
<dbReference type="PANTHER" id="PTHR12941:SF10">
    <property type="entry name" value="ER MEMBRANE PROTEIN COMPLEX SUBUNIT 8_9 HOMOLOG"/>
    <property type="match status" value="1"/>
</dbReference>
<proteinExistence type="predicted"/>
<dbReference type="AlphaFoldDB" id="V7PGQ6"/>
<evidence type="ECO:0008006" key="3">
    <source>
        <dbReference type="Google" id="ProtNLM"/>
    </source>
</evidence>
<dbReference type="Pfam" id="PF03665">
    <property type="entry name" value="UPF0172"/>
    <property type="match status" value="1"/>
</dbReference>
<gene>
    <name evidence="1" type="ORF">YYC_04401</name>
</gene>
<dbReference type="OrthoDB" id="194468at2759"/>
<evidence type="ECO:0000313" key="1">
    <source>
        <dbReference type="EMBL" id="ETB57523.1"/>
    </source>
</evidence>
<sequence length="230" mass="27225">MTGTEITIDNIAYAKIFMHALKNSYNDVCGILIGKYYNSENETKKCIISNTIPLFHTHILFAFLSLAFTMIEKNCKESGERIIGYYHISADDSKNDNISNIKICDVISDTLIKNYNDALICLVKISKLKDDEDNCIKTFMQDGNGKLKNAKITISNKNKEFLRKSISNHEYDIYYNYFLRIQLYVYMFKFYKYLIKINNLYIYNFVCRIKQFIYLPYFSPLFQIFEYTRF</sequence>
<dbReference type="InterPro" id="IPR005366">
    <property type="entry name" value="EMC8/9"/>
</dbReference>
<keyword evidence="2" id="KW-1185">Reference proteome</keyword>
<dbReference type="GO" id="GO:0072546">
    <property type="term" value="C:EMC complex"/>
    <property type="evidence" value="ECO:0007669"/>
    <property type="project" value="InterPro"/>
</dbReference>
<organism evidence="1 2">
    <name type="scientific">Plasmodium yoelii 17X</name>
    <dbReference type="NCBI Taxonomy" id="1323249"/>
    <lineage>
        <taxon>Eukaryota</taxon>
        <taxon>Sar</taxon>
        <taxon>Alveolata</taxon>
        <taxon>Apicomplexa</taxon>
        <taxon>Aconoidasida</taxon>
        <taxon>Haemosporida</taxon>
        <taxon>Plasmodiidae</taxon>
        <taxon>Plasmodium</taxon>
        <taxon>Plasmodium (Vinckeia)</taxon>
    </lineage>
</organism>
<accession>V7PGQ6</accession>
<dbReference type="EMBL" id="KI635795">
    <property type="protein sequence ID" value="ETB57523.1"/>
    <property type="molecule type" value="Genomic_DNA"/>
</dbReference>
<name>V7PGQ6_PLAYE</name>
<dbReference type="Proteomes" id="UP000018538">
    <property type="component" value="Unassembled WGS sequence"/>
</dbReference>